<dbReference type="InterPro" id="IPR011650">
    <property type="entry name" value="Peptidase_M20_dimer"/>
</dbReference>
<comment type="caution">
    <text evidence="4">The sequence shown here is derived from an EMBL/GenBank/DDBJ whole genome shotgun (WGS) entry which is preliminary data.</text>
</comment>
<dbReference type="InterPro" id="IPR002933">
    <property type="entry name" value="Peptidase_M20"/>
</dbReference>
<dbReference type="Pfam" id="PF01546">
    <property type="entry name" value="Peptidase_M20"/>
    <property type="match status" value="1"/>
</dbReference>
<dbReference type="InterPro" id="IPR050072">
    <property type="entry name" value="Peptidase_M20A"/>
</dbReference>
<feature type="domain" description="Peptidase M20 dimerisation" evidence="3">
    <location>
        <begin position="195"/>
        <end position="292"/>
    </location>
</feature>
<keyword evidence="5" id="KW-1185">Reference proteome</keyword>
<gene>
    <name evidence="4" type="ORF">EBO34_05150</name>
</gene>
<dbReference type="InterPro" id="IPR036264">
    <property type="entry name" value="Bact_exopeptidase_dim_dom"/>
</dbReference>
<dbReference type="PANTHER" id="PTHR43808:SF17">
    <property type="entry name" value="PEPTIDASE M20"/>
    <property type="match status" value="1"/>
</dbReference>
<evidence type="ECO:0000256" key="2">
    <source>
        <dbReference type="ARBA" id="ARBA00022801"/>
    </source>
</evidence>
<dbReference type="Pfam" id="PF07687">
    <property type="entry name" value="M20_dimer"/>
    <property type="match status" value="1"/>
</dbReference>
<dbReference type="GO" id="GO:0046872">
    <property type="term" value="F:metal ion binding"/>
    <property type="evidence" value="ECO:0007669"/>
    <property type="project" value="UniProtKB-KW"/>
</dbReference>
<dbReference type="Gene3D" id="3.30.70.360">
    <property type="match status" value="1"/>
</dbReference>
<evidence type="ECO:0000313" key="5">
    <source>
        <dbReference type="Proteomes" id="UP000278746"/>
    </source>
</evidence>
<evidence type="ECO:0000256" key="1">
    <source>
        <dbReference type="ARBA" id="ARBA00022723"/>
    </source>
</evidence>
<dbReference type="SUPFAM" id="SSF55031">
    <property type="entry name" value="Bacterial exopeptidase dimerisation domain"/>
    <property type="match status" value="1"/>
</dbReference>
<keyword evidence="2 4" id="KW-0378">Hydrolase</keyword>
<dbReference type="AlphaFoldDB" id="A0A3M7TWQ1"/>
<dbReference type="PANTHER" id="PTHR43808">
    <property type="entry name" value="ACETYLORNITHINE DEACETYLASE"/>
    <property type="match status" value="1"/>
</dbReference>
<dbReference type="EMBL" id="RHIB01000001">
    <property type="protein sequence ID" value="RNA69332.1"/>
    <property type="molecule type" value="Genomic_DNA"/>
</dbReference>
<keyword evidence="1" id="KW-0479">Metal-binding</keyword>
<accession>A0A3M7TWQ1</accession>
<proteinExistence type="predicted"/>
<evidence type="ECO:0000313" key="4">
    <source>
        <dbReference type="EMBL" id="RNA69332.1"/>
    </source>
</evidence>
<dbReference type="SUPFAM" id="SSF53187">
    <property type="entry name" value="Zn-dependent exopeptidases"/>
    <property type="match status" value="1"/>
</dbReference>
<name>A0A3M7TWQ1_9BACI</name>
<dbReference type="RefSeq" id="WP_122896853.1">
    <property type="nucleotide sequence ID" value="NZ_RHIB01000001.1"/>
</dbReference>
<dbReference type="GO" id="GO:0016787">
    <property type="term" value="F:hydrolase activity"/>
    <property type="evidence" value="ECO:0007669"/>
    <property type="project" value="UniProtKB-KW"/>
</dbReference>
<dbReference type="Gene3D" id="3.40.630.10">
    <property type="entry name" value="Zn peptidases"/>
    <property type="match status" value="1"/>
</dbReference>
<protein>
    <submittedName>
        <fullName evidence="4">M20/M25/M40 family metallo-hydrolase</fullName>
    </submittedName>
</protein>
<evidence type="ECO:0000259" key="3">
    <source>
        <dbReference type="Pfam" id="PF07687"/>
    </source>
</evidence>
<sequence>MSSQSIRTFIKEIAENEKVRWALEEIKKEASRTLEDQIEITEIEAPTFEEETRGKVYALRLEEAGIENISTDKHGNVFGVRKGTGKGPKIVVCAHLDTVFPSGTPVKATWKEGKIYAPGIADDGRGLAVVLTLARVMKKYDLRTVGDLIIGATVGEEGLGDLYGVKGLFETRNDIDGFISIEPGSPSRIIFAGTGSRRHKVTFTGKGGHSFGDFGTPSAIHALGRAVGEIAEIAVPEEPKTTFNVGAIQGGTTVNTIAEKASMVIDLRSTDPKALKLLEDKVLTIIKKAALKERHERSGGPMDVDIELVGDRPAGTQSSKDPIVQTAAEAVRQIGLDPLFSGPISTDSNVPISLGVPSLTLGGGGAFGSAHTLNEYFDPTDAYFGPWQILLTVLALAGMEDVSEPVLKK</sequence>
<dbReference type="OrthoDB" id="9783294at2"/>
<reference evidence="4 5" key="1">
    <citation type="submission" date="2018-10" db="EMBL/GenBank/DDBJ databases">
        <title>Bacillus Keqinensis sp. nov., a moderately halophilic bacterium isolated from a saline-alkaline lake.</title>
        <authorList>
            <person name="Wang H."/>
        </authorList>
    </citation>
    <scope>NUCLEOTIDE SEQUENCE [LARGE SCALE GENOMIC DNA]</scope>
    <source>
        <strain evidence="4 5">KQ-3</strain>
    </source>
</reference>
<organism evidence="4 5">
    <name type="scientific">Alteribacter keqinensis</name>
    <dbReference type="NCBI Taxonomy" id="2483800"/>
    <lineage>
        <taxon>Bacteria</taxon>
        <taxon>Bacillati</taxon>
        <taxon>Bacillota</taxon>
        <taxon>Bacilli</taxon>
        <taxon>Bacillales</taxon>
        <taxon>Bacillaceae</taxon>
        <taxon>Alteribacter</taxon>
    </lineage>
</organism>
<dbReference type="Proteomes" id="UP000278746">
    <property type="component" value="Unassembled WGS sequence"/>
</dbReference>